<dbReference type="Gene3D" id="1.20.1250.20">
    <property type="entry name" value="MFS general substrate transporter like domains"/>
    <property type="match status" value="1"/>
</dbReference>
<feature type="transmembrane region" description="Helical" evidence="8">
    <location>
        <begin position="50"/>
        <end position="68"/>
    </location>
</feature>
<dbReference type="AlphaFoldDB" id="A0A1S8TER6"/>
<proteinExistence type="inferred from homology"/>
<keyword evidence="11" id="KW-1185">Reference proteome</keyword>
<feature type="transmembrane region" description="Helical" evidence="8">
    <location>
        <begin position="341"/>
        <end position="359"/>
    </location>
</feature>
<dbReference type="InterPro" id="IPR036259">
    <property type="entry name" value="MFS_trans_sf"/>
</dbReference>
<feature type="transmembrane region" description="Helical" evidence="8">
    <location>
        <begin position="283"/>
        <end position="301"/>
    </location>
</feature>
<evidence type="ECO:0000256" key="3">
    <source>
        <dbReference type="ARBA" id="ARBA00022448"/>
    </source>
</evidence>
<dbReference type="SUPFAM" id="SSF103473">
    <property type="entry name" value="MFS general substrate transporter"/>
    <property type="match status" value="1"/>
</dbReference>
<accession>A0A1S8TER6</accession>
<comment type="similarity">
    <text evidence="2">Belongs to the major facilitator superfamily.</text>
</comment>
<dbReference type="Proteomes" id="UP000190890">
    <property type="component" value="Unassembled WGS sequence"/>
</dbReference>
<dbReference type="CDD" id="cd17324">
    <property type="entry name" value="MFS_NepI_like"/>
    <property type="match status" value="1"/>
</dbReference>
<reference evidence="10 11" key="1">
    <citation type="submission" date="2016-05" db="EMBL/GenBank/DDBJ databases">
        <title>Microbial solvent formation.</title>
        <authorList>
            <person name="Poehlein A."/>
            <person name="Montoya Solano J.D."/>
            <person name="Flitsch S."/>
            <person name="Krabben P."/>
            <person name="Duerre P."/>
            <person name="Daniel R."/>
        </authorList>
    </citation>
    <scope>NUCLEOTIDE SEQUENCE [LARGE SCALE GENOMIC DNA]</scope>
    <source>
        <strain evidence="10 11">DSM 2619</strain>
    </source>
</reference>
<evidence type="ECO:0000256" key="1">
    <source>
        <dbReference type="ARBA" id="ARBA00004651"/>
    </source>
</evidence>
<feature type="transmembrane region" description="Helical" evidence="8">
    <location>
        <begin position="307"/>
        <end position="329"/>
    </location>
</feature>
<protein>
    <submittedName>
        <fullName evidence="10">Inner membrane transport protein YnfM</fullName>
    </submittedName>
</protein>
<feature type="transmembrane region" description="Helical" evidence="8">
    <location>
        <begin position="12"/>
        <end position="30"/>
    </location>
</feature>
<dbReference type="EMBL" id="LZZM01000177">
    <property type="protein sequence ID" value="OOM76122.1"/>
    <property type="molecule type" value="Genomic_DNA"/>
</dbReference>
<evidence type="ECO:0000256" key="4">
    <source>
        <dbReference type="ARBA" id="ARBA00022475"/>
    </source>
</evidence>
<comment type="subcellular location">
    <subcellularLocation>
        <location evidence="1">Cell membrane</location>
        <topology evidence="1">Multi-pass membrane protein</topology>
    </subcellularLocation>
</comment>
<dbReference type="InterPro" id="IPR011701">
    <property type="entry name" value="MFS"/>
</dbReference>
<evidence type="ECO:0000256" key="8">
    <source>
        <dbReference type="SAM" id="Phobius"/>
    </source>
</evidence>
<dbReference type="STRING" id="29367.CLPUN_28460"/>
<evidence type="ECO:0000256" key="7">
    <source>
        <dbReference type="ARBA" id="ARBA00023136"/>
    </source>
</evidence>
<dbReference type="PANTHER" id="PTHR43271">
    <property type="entry name" value="BLL2771 PROTEIN"/>
    <property type="match status" value="1"/>
</dbReference>
<dbReference type="GO" id="GO:0022857">
    <property type="term" value="F:transmembrane transporter activity"/>
    <property type="evidence" value="ECO:0007669"/>
    <property type="project" value="InterPro"/>
</dbReference>
<evidence type="ECO:0000313" key="10">
    <source>
        <dbReference type="EMBL" id="OOM76122.1"/>
    </source>
</evidence>
<feature type="transmembrane region" description="Helical" evidence="8">
    <location>
        <begin position="138"/>
        <end position="160"/>
    </location>
</feature>
<feature type="transmembrane region" description="Helical" evidence="8">
    <location>
        <begin position="166"/>
        <end position="186"/>
    </location>
</feature>
<keyword evidence="7 8" id="KW-0472">Membrane</keyword>
<dbReference type="InterPro" id="IPR020846">
    <property type="entry name" value="MFS_dom"/>
</dbReference>
<evidence type="ECO:0000256" key="5">
    <source>
        <dbReference type="ARBA" id="ARBA00022692"/>
    </source>
</evidence>
<dbReference type="GO" id="GO:0005886">
    <property type="term" value="C:plasma membrane"/>
    <property type="evidence" value="ECO:0007669"/>
    <property type="project" value="UniProtKB-SubCell"/>
</dbReference>
<evidence type="ECO:0000259" key="9">
    <source>
        <dbReference type="PROSITE" id="PS50850"/>
    </source>
</evidence>
<keyword evidence="4" id="KW-1003">Cell membrane</keyword>
<name>A0A1S8TER6_9CLOT</name>
<feature type="transmembrane region" description="Helical" evidence="8">
    <location>
        <begin position="365"/>
        <end position="391"/>
    </location>
</feature>
<dbReference type="PANTHER" id="PTHR43271:SF1">
    <property type="entry name" value="INNER MEMBRANE TRANSPORT PROTEIN YNFM"/>
    <property type="match status" value="1"/>
</dbReference>
<keyword evidence="5 8" id="KW-0812">Transmembrane</keyword>
<organism evidence="10 11">
    <name type="scientific">Clostridium puniceum</name>
    <dbReference type="NCBI Taxonomy" id="29367"/>
    <lineage>
        <taxon>Bacteria</taxon>
        <taxon>Bacillati</taxon>
        <taxon>Bacillota</taxon>
        <taxon>Clostridia</taxon>
        <taxon>Eubacteriales</taxon>
        <taxon>Clostridiaceae</taxon>
        <taxon>Clostridium</taxon>
    </lineage>
</organism>
<feature type="domain" description="Major facilitator superfamily (MFS) profile" evidence="9">
    <location>
        <begin position="10"/>
        <end position="393"/>
    </location>
</feature>
<dbReference type="OrthoDB" id="63984at2"/>
<dbReference type="Pfam" id="PF07690">
    <property type="entry name" value="MFS_1"/>
    <property type="match status" value="2"/>
</dbReference>
<evidence type="ECO:0000313" key="11">
    <source>
        <dbReference type="Proteomes" id="UP000190890"/>
    </source>
</evidence>
<keyword evidence="3" id="KW-0813">Transport</keyword>
<evidence type="ECO:0000256" key="6">
    <source>
        <dbReference type="ARBA" id="ARBA00022989"/>
    </source>
</evidence>
<dbReference type="PROSITE" id="PS50850">
    <property type="entry name" value="MFS"/>
    <property type="match status" value="1"/>
</dbReference>
<feature type="transmembrane region" description="Helical" evidence="8">
    <location>
        <begin position="217"/>
        <end position="238"/>
    </location>
</feature>
<comment type="caution">
    <text evidence="10">The sequence shown here is derived from an EMBL/GenBank/DDBJ whole genome shotgun (WGS) entry which is preliminary data.</text>
</comment>
<sequence>MSYIEKGTREFHLTSMALFAGGFNTFAILYCTQPLMPFLSKEFGVSPTVASLSLSVTTCTLAISMLLFGSISEVLGRKPIMCFSLFATSILAVLSAFVPNFSSLLVIRCLQGFVLAGLPAIAMAYISEEVDKSSLGMVMGLYISGNSIGGMSGRIIIGVITDFFNWRLALGCIGILSLMASFLFWFKLPKSKHFEARTFEVKKLIKSSVNHLKNPKLLCLYCIGFLIMGSFVSLYNYIGYQLVEPPYNLSQTLVSFIFVIYIVGTFSSTFMGRLADKHGQYKILLVSLVIMLFGISITLNGNLFLKILGIAALTFGFFAGHSIVSSWIGKISTHDKAQASSLYLLFYYVGSSVGGTSGGRFWSLYGWSGVVGMISVFLVIAFVVLFTLAAITKHVYCKGEKFHVNI</sequence>
<gene>
    <name evidence="10" type="primary">ynfM</name>
    <name evidence="10" type="ORF">CLPUN_28460</name>
</gene>
<evidence type="ECO:0000256" key="2">
    <source>
        <dbReference type="ARBA" id="ARBA00008335"/>
    </source>
</evidence>
<feature type="transmembrane region" description="Helical" evidence="8">
    <location>
        <begin position="250"/>
        <end position="271"/>
    </location>
</feature>
<keyword evidence="6 8" id="KW-1133">Transmembrane helix</keyword>
<feature type="transmembrane region" description="Helical" evidence="8">
    <location>
        <begin position="105"/>
        <end position="126"/>
    </location>
</feature>
<feature type="transmembrane region" description="Helical" evidence="8">
    <location>
        <begin position="80"/>
        <end position="99"/>
    </location>
</feature>
<dbReference type="RefSeq" id="WP_077847939.1">
    <property type="nucleotide sequence ID" value="NZ_LZZM01000177.1"/>
</dbReference>